<organism evidence="1">
    <name type="scientific">viral metagenome</name>
    <dbReference type="NCBI Taxonomy" id="1070528"/>
    <lineage>
        <taxon>unclassified sequences</taxon>
        <taxon>metagenomes</taxon>
        <taxon>organismal metagenomes</taxon>
    </lineage>
</organism>
<evidence type="ECO:0000313" key="1">
    <source>
        <dbReference type="EMBL" id="QJA82380.1"/>
    </source>
</evidence>
<dbReference type="AlphaFoldDB" id="A0A6M3KKZ5"/>
<gene>
    <name evidence="1" type="ORF">MM415A00409_0006</name>
</gene>
<dbReference type="Pfam" id="PF03592">
    <property type="entry name" value="Terminase_2"/>
    <property type="match status" value="1"/>
</dbReference>
<name>A0A6M3KKZ5_9ZZZZ</name>
<dbReference type="InterPro" id="IPR005335">
    <property type="entry name" value="Terminase_ssu"/>
</dbReference>
<proteinExistence type="predicted"/>
<dbReference type="InterPro" id="IPR038713">
    <property type="entry name" value="Terminase_Gp1_N_sf"/>
</dbReference>
<protein>
    <submittedName>
        <fullName evidence="1">Putative terminase</fullName>
    </submittedName>
</protein>
<sequence>MQTENIMLTRPPLKRHKKALRQRHEDFCVNYFSGLSGAESARRAGYSLTTSYVTASRLLKTVNVRARLEELRKDATSASIMTRLEREQRLTEIGRGKLTDFIDEDGNVDIKGGNLGAIQEYIVEEFEGGPDGRAKSRRIKLKLHNPVQAIMEHNKMEGAYKPTQTEENYGKAFAELLGRLHGYQEPAKLPDHKPSYQLNQAIEAPQTTALTIQTEENGVMDSP</sequence>
<dbReference type="GO" id="GO:0051276">
    <property type="term" value="P:chromosome organization"/>
    <property type="evidence" value="ECO:0007669"/>
    <property type="project" value="InterPro"/>
</dbReference>
<dbReference type="Gene3D" id="1.10.10.1400">
    <property type="entry name" value="Terminase, small subunit, N-terminal DNA-binding domain, HTH motif"/>
    <property type="match status" value="1"/>
</dbReference>
<reference evidence="1" key="1">
    <citation type="submission" date="2020-03" db="EMBL/GenBank/DDBJ databases">
        <title>The deep terrestrial virosphere.</title>
        <authorList>
            <person name="Holmfeldt K."/>
            <person name="Nilsson E."/>
            <person name="Simone D."/>
            <person name="Lopez-Fernandez M."/>
            <person name="Wu X."/>
            <person name="de Brujin I."/>
            <person name="Lundin D."/>
            <person name="Andersson A."/>
            <person name="Bertilsson S."/>
            <person name="Dopson M."/>
        </authorList>
    </citation>
    <scope>NUCLEOTIDE SEQUENCE</scope>
    <source>
        <strain evidence="1">MM415A00409</strain>
    </source>
</reference>
<dbReference type="EMBL" id="MT142486">
    <property type="protein sequence ID" value="QJA82380.1"/>
    <property type="molecule type" value="Genomic_DNA"/>
</dbReference>
<accession>A0A6M3KKZ5</accession>